<accession>A0ABY5F0U3</accession>
<feature type="coiled-coil region" evidence="1">
    <location>
        <begin position="9"/>
        <end position="65"/>
    </location>
</feature>
<evidence type="ECO:0000313" key="3">
    <source>
        <dbReference type="Proteomes" id="UP001059985"/>
    </source>
</evidence>
<dbReference type="RefSeq" id="WP_218193893.1">
    <property type="nucleotide sequence ID" value="NZ_CP054597.1"/>
</dbReference>
<dbReference type="EMBL" id="CP089285">
    <property type="protein sequence ID" value="UTO56493.1"/>
    <property type="molecule type" value="Genomic_DNA"/>
</dbReference>
<keyword evidence="3" id="KW-1185">Reference proteome</keyword>
<sequence>MNTMENFDNLQYLEKLEKAFNKLEDYLAQNINYKPIKIIQYEETIKILLNEKNTLAQQLLTKQQECDNWKEICSEVISKLNLSIETIQSIIKKETK</sequence>
<gene>
    <name evidence="2" type="ORF">LUA81_00550</name>
</gene>
<organism evidence="2 3">
    <name type="scientific">Neoehrlichia mikurensis</name>
    <dbReference type="NCBI Taxonomy" id="89586"/>
    <lineage>
        <taxon>Bacteria</taxon>
        <taxon>Pseudomonadati</taxon>
        <taxon>Pseudomonadota</taxon>
        <taxon>Alphaproteobacteria</taxon>
        <taxon>Rickettsiales</taxon>
        <taxon>Anaplasmataceae</taxon>
        <taxon>Candidatus Neoehrlichia</taxon>
    </lineage>
</organism>
<keyword evidence="1" id="KW-0175">Coiled coil</keyword>
<evidence type="ECO:0000313" key="2">
    <source>
        <dbReference type="EMBL" id="UTO56493.1"/>
    </source>
</evidence>
<reference evidence="2 3" key="1">
    <citation type="journal article" date="2022" name="Microorganisms">
        <title>Assembly and Comparison of Ca. Neoehrlichia mikurensis Genomes.</title>
        <authorList>
            <person name="Azagi T."/>
            <person name="Dirks R.P."/>
            <person name="Yebra-Pimentel E.S."/>
            <person name="Schaap P.J."/>
            <person name="Koehorst J.J."/>
            <person name="Esser H.J."/>
            <person name="Sprong H."/>
        </authorList>
    </citation>
    <scope>NUCLEOTIDE SEQUENCE [LARGE SCALE GENOMIC DNA]</scope>
    <source>
        <strain evidence="2">18-2804</strain>
    </source>
</reference>
<dbReference type="Proteomes" id="UP001059985">
    <property type="component" value="Chromosome"/>
</dbReference>
<proteinExistence type="predicted"/>
<protein>
    <submittedName>
        <fullName evidence="2">DUF4164 domain-containing protein</fullName>
    </submittedName>
</protein>
<evidence type="ECO:0000256" key="1">
    <source>
        <dbReference type="SAM" id="Coils"/>
    </source>
</evidence>
<dbReference type="InterPro" id="IPR025310">
    <property type="entry name" value="DUF4164"/>
</dbReference>
<dbReference type="Pfam" id="PF13747">
    <property type="entry name" value="DUF4164"/>
    <property type="match status" value="1"/>
</dbReference>
<name>A0ABY5F0U3_9RICK</name>